<evidence type="ECO:0000313" key="2">
    <source>
        <dbReference type="EMBL" id="RKL66457.1"/>
    </source>
</evidence>
<evidence type="ECO:0000259" key="1">
    <source>
        <dbReference type="Pfam" id="PF13556"/>
    </source>
</evidence>
<evidence type="ECO:0000313" key="3">
    <source>
        <dbReference type="Proteomes" id="UP000281498"/>
    </source>
</evidence>
<accession>A0A3A9K157</accession>
<dbReference type="InterPro" id="IPR042070">
    <property type="entry name" value="PucR_C-HTH_sf"/>
</dbReference>
<name>A0A3A9K157_9BACI</name>
<sequence length="125" mass="14710">MGGERQWRTSTTLKPRKCSSGVYCSSPLSYYHEHLLRQFAEKELGNSLKYNLENDTELTKTPYVYLVNECNMYKTAKELNLSVSGFRYRLKRILEIYPKNIQSAEIFQLFIPLKYILTNELEITP</sequence>
<dbReference type="Proteomes" id="UP000281498">
    <property type="component" value="Unassembled WGS sequence"/>
</dbReference>
<keyword evidence="3" id="KW-1185">Reference proteome</keyword>
<dbReference type="Gene3D" id="1.10.10.2840">
    <property type="entry name" value="PucR C-terminal helix-turn-helix domain"/>
    <property type="match status" value="1"/>
</dbReference>
<organism evidence="2 3">
    <name type="scientific">Salipaludibacillus neizhouensis</name>
    <dbReference type="NCBI Taxonomy" id="885475"/>
    <lineage>
        <taxon>Bacteria</taxon>
        <taxon>Bacillati</taxon>
        <taxon>Bacillota</taxon>
        <taxon>Bacilli</taxon>
        <taxon>Bacillales</taxon>
        <taxon>Bacillaceae</taxon>
    </lineage>
</organism>
<proteinExistence type="predicted"/>
<protein>
    <recommendedName>
        <fullName evidence="1">PucR C-terminal helix-turn-helix domain-containing protein</fullName>
    </recommendedName>
</protein>
<feature type="domain" description="PucR C-terminal helix-turn-helix" evidence="1">
    <location>
        <begin position="59"/>
        <end position="111"/>
    </location>
</feature>
<dbReference type="EMBL" id="PDOE01000006">
    <property type="protein sequence ID" value="RKL66457.1"/>
    <property type="molecule type" value="Genomic_DNA"/>
</dbReference>
<dbReference type="InterPro" id="IPR025736">
    <property type="entry name" value="PucR_C-HTH_dom"/>
</dbReference>
<dbReference type="Pfam" id="PF13556">
    <property type="entry name" value="HTH_30"/>
    <property type="match status" value="1"/>
</dbReference>
<reference evidence="2 3" key="1">
    <citation type="submission" date="2017-10" db="EMBL/GenBank/DDBJ databases">
        <title>Bacillus sp. nov., a halophilic bacterium isolated from a Keqin Lake.</title>
        <authorList>
            <person name="Wang H."/>
        </authorList>
    </citation>
    <scope>NUCLEOTIDE SEQUENCE [LARGE SCALE GENOMIC DNA]</scope>
    <source>
        <strain evidence="2 3">KCTC 13187</strain>
    </source>
</reference>
<dbReference type="AlphaFoldDB" id="A0A3A9K157"/>
<dbReference type="OrthoDB" id="154713at2"/>
<comment type="caution">
    <text evidence="2">The sequence shown here is derived from an EMBL/GenBank/DDBJ whole genome shotgun (WGS) entry which is preliminary data.</text>
</comment>
<gene>
    <name evidence="2" type="ORF">CR203_14230</name>
</gene>